<dbReference type="HAMAP" id="MF_00156">
    <property type="entry name" value="PanB"/>
    <property type="match status" value="1"/>
</dbReference>
<dbReference type="GO" id="GO:0000287">
    <property type="term" value="F:magnesium ion binding"/>
    <property type="evidence" value="ECO:0007669"/>
    <property type="project" value="TreeGrafter"/>
</dbReference>
<dbReference type="InterPro" id="IPR003700">
    <property type="entry name" value="Pantoate_hydroxy_MeTrfase"/>
</dbReference>
<evidence type="ECO:0000313" key="13">
    <source>
        <dbReference type="Proteomes" id="UP000241074"/>
    </source>
</evidence>
<feature type="binding site" evidence="8 11">
    <location>
        <position position="93"/>
    </location>
    <ligand>
        <name>Mg(2+)</name>
        <dbReference type="ChEBI" id="CHEBI:18420"/>
    </ligand>
</feature>
<dbReference type="GO" id="GO:0005737">
    <property type="term" value="C:cytoplasm"/>
    <property type="evidence" value="ECO:0007669"/>
    <property type="project" value="UniProtKB-SubCell"/>
</dbReference>
<comment type="similarity">
    <text evidence="2 8">Belongs to the PanB family.</text>
</comment>
<dbReference type="Pfam" id="PF02548">
    <property type="entry name" value="Pantoate_transf"/>
    <property type="match status" value="1"/>
</dbReference>
<evidence type="ECO:0000256" key="11">
    <source>
        <dbReference type="PIRSR" id="PIRSR000388-3"/>
    </source>
</evidence>
<proteinExistence type="inferred from homology"/>
<comment type="catalytic activity">
    <reaction evidence="8">
        <text>(6R)-5,10-methylene-5,6,7,8-tetrahydrofolate + 3-methyl-2-oxobutanoate + H2O = 2-dehydropantoate + (6S)-5,6,7,8-tetrahydrofolate</text>
        <dbReference type="Rhea" id="RHEA:11824"/>
        <dbReference type="ChEBI" id="CHEBI:11561"/>
        <dbReference type="ChEBI" id="CHEBI:11851"/>
        <dbReference type="ChEBI" id="CHEBI:15377"/>
        <dbReference type="ChEBI" id="CHEBI:15636"/>
        <dbReference type="ChEBI" id="CHEBI:57453"/>
        <dbReference type="EC" id="2.1.2.11"/>
    </reaction>
</comment>
<keyword evidence="6 8" id="KW-0479">Metal-binding</keyword>
<keyword evidence="8 11" id="KW-0460">Magnesium</keyword>
<keyword evidence="8" id="KW-0963">Cytoplasm</keyword>
<dbReference type="Gene3D" id="3.20.20.60">
    <property type="entry name" value="Phosphoenolpyruvate-binding domains"/>
    <property type="match status" value="1"/>
</dbReference>
<dbReference type="PIRSF" id="PIRSF000388">
    <property type="entry name" value="Pantoate_hydroxy_MeTrfase"/>
    <property type="match status" value="1"/>
</dbReference>
<comment type="function">
    <text evidence="7 8">Catalyzes the reversible reaction in which hydroxymethyl group from 5,10-methylenetetrahydrofolate is transferred onto alpha-ketoisovalerate to form ketopantoate.</text>
</comment>
<protein>
    <recommendedName>
        <fullName evidence="8">3-methyl-2-oxobutanoate hydroxymethyltransferase</fullName>
        <ecNumber evidence="8">2.1.2.11</ecNumber>
    </recommendedName>
    <alternativeName>
        <fullName evidence="8">Ketopantoate hydroxymethyltransferase</fullName>
        <shortName evidence="8">KPHMT</shortName>
    </alternativeName>
</protein>
<dbReference type="PANTHER" id="PTHR20881:SF0">
    <property type="entry name" value="3-METHYL-2-OXOBUTANOATE HYDROXYMETHYLTRANSFERASE"/>
    <property type="match status" value="1"/>
</dbReference>
<dbReference type="KEGG" id="xba:C7S18_06520"/>
<feature type="binding site" evidence="8 11">
    <location>
        <position position="54"/>
    </location>
    <ligand>
        <name>Mg(2+)</name>
        <dbReference type="ChEBI" id="CHEBI:18420"/>
    </ligand>
</feature>
<evidence type="ECO:0000256" key="4">
    <source>
        <dbReference type="ARBA" id="ARBA00022655"/>
    </source>
</evidence>
<comment type="cofactor">
    <cofactor evidence="8 11">
        <name>Mg(2+)</name>
        <dbReference type="ChEBI" id="CHEBI:18420"/>
    </cofactor>
    <text evidence="8 11">Binds 1 Mg(2+) ion per subunit.</text>
</comment>
<comment type="subunit">
    <text evidence="3 8">Homodecamer; pentamer of dimers.</text>
</comment>
<evidence type="ECO:0000313" key="12">
    <source>
        <dbReference type="EMBL" id="AVP96873.1"/>
    </source>
</evidence>
<gene>
    <name evidence="8 12" type="primary">panB</name>
    <name evidence="12" type="ORF">C7S18_06520</name>
</gene>
<keyword evidence="13" id="KW-1185">Reference proteome</keyword>
<dbReference type="PANTHER" id="PTHR20881">
    <property type="entry name" value="3-METHYL-2-OXOBUTANOATE HYDROXYMETHYLTRANSFERASE"/>
    <property type="match status" value="1"/>
</dbReference>
<dbReference type="GO" id="GO:0015940">
    <property type="term" value="P:pantothenate biosynthetic process"/>
    <property type="evidence" value="ECO:0007669"/>
    <property type="project" value="UniProtKB-UniRule"/>
</dbReference>
<dbReference type="FunFam" id="3.20.20.60:FF:000003">
    <property type="entry name" value="3-methyl-2-oxobutanoate hydroxymethyltransferase"/>
    <property type="match status" value="1"/>
</dbReference>
<evidence type="ECO:0000256" key="6">
    <source>
        <dbReference type="ARBA" id="ARBA00022723"/>
    </source>
</evidence>
<dbReference type="NCBIfam" id="NF001452">
    <property type="entry name" value="PRK00311.1"/>
    <property type="match status" value="1"/>
</dbReference>
<dbReference type="UniPathway" id="UPA00028">
    <property type="reaction ID" value="UER00003"/>
</dbReference>
<keyword evidence="4 8" id="KW-0566">Pantothenate biosynthesis</keyword>
<dbReference type="InterPro" id="IPR015813">
    <property type="entry name" value="Pyrv/PenolPyrv_kinase-like_dom"/>
</dbReference>
<evidence type="ECO:0000256" key="3">
    <source>
        <dbReference type="ARBA" id="ARBA00011424"/>
    </source>
</evidence>
<evidence type="ECO:0000256" key="1">
    <source>
        <dbReference type="ARBA" id="ARBA00005033"/>
    </source>
</evidence>
<dbReference type="InterPro" id="IPR040442">
    <property type="entry name" value="Pyrv_kinase-like_dom_sf"/>
</dbReference>
<evidence type="ECO:0000256" key="10">
    <source>
        <dbReference type="PIRSR" id="PIRSR000388-2"/>
    </source>
</evidence>
<evidence type="ECO:0000256" key="2">
    <source>
        <dbReference type="ARBA" id="ARBA00008676"/>
    </source>
</evidence>
<dbReference type="GO" id="GO:0003864">
    <property type="term" value="F:3-methyl-2-oxobutanoate hydroxymethyltransferase activity"/>
    <property type="evidence" value="ECO:0007669"/>
    <property type="project" value="UniProtKB-UniRule"/>
</dbReference>
<dbReference type="GO" id="GO:0032259">
    <property type="term" value="P:methylation"/>
    <property type="evidence" value="ECO:0007669"/>
    <property type="project" value="UniProtKB-KW"/>
</dbReference>
<keyword evidence="5 8" id="KW-0808">Transferase</keyword>
<feature type="binding site" evidence="8 10">
    <location>
        <position position="93"/>
    </location>
    <ligand>
        <name>3-methyl-2-oxobutanoate</name>
        <dbReference type="ChEBI" id="CHEBI:11851"/>
    </ligand>
</feature>
<dbReference type="RefSeq" id="WP_106890798.1">
    <property type="nucleotide sequence ID" value="NZ_CP027860.1"/>
</dbReference>
<dbReference type="Proteomes" id="UP000241074">
    <property type="component" value="Chromosome"/>
</dbReference>
<evidence type="ECO:0000256" key="5">
    <source>
        <dbReference type="ARBA" id="ARBA00022679"/>
    </source>
</evidence>
<comment type="subcellular location">
    <subcellularLocation>
        <location evidence="8">Cytoplasm</location>
    </subcellularLocation>
</comment>
<dbReference type="AlphaFoldDB" id="A0A2P1PPV3"/>
<reference evidence="12 13" key="2">
    <citation type="submission" date="2018-03" db="EMBL/GenBank/DDBJ databases">
        <authorList>
            <person name="Keele B.F."/>
        </authorList>
    </citation>
    <scope>NUCLEOTIDE SEQUENCE [LARGE SCALE GENOMIC DNA]</scope>
    <source>
        <strain evidence="12 13">D13</strain>
    </source>
</reference>
<dbReference type="GO" id="GO:0008168">
    <property type="term" value="F:methyltransferase activity"/>
    <property type="evidence" value="ECO:0007669"/>
    <property type="project" value="UniProtKB-KW"/>
</dbReference>
<evidence type="ECO:0000256" key="9">
    <source>
        <dbReference type="PIRSR" id="PIRSR000388-1"/>
    </source>
</evidence>
<sequence length="273" mass="29093">MYAEPREVRATPLTVPDLMRMRVERQPIAALTAYEASTAALMDLAGVDVILIGDSLGMVVQGHRSTLPVTVEHILYHAEAVARGSQRAVRIADMPFGSCPDPQTAYRNAARLIAEGNTAMVKIEGAGVMLPVIEYLVARDIPVCGHVGLTPQSVLKTGGYKLQGRTDEAAEQVLANARAVQNAGAALMVLECVPAGLGKLVTEALSVPVIGIGAGVDCDGQILVLHDILGIATRRRPKFVRNFLDGSGSIQGAIRTYVDAVRSRQFPDSEHSY</sequence>
<name>A0A2P1PPV3_9GAMM</name>
<feature type="binding site" evidence="8 10">
    <location>
        <begin position="54"/>
        <end position="55"/>
    </location>
    <ligand>
        <name>3-methyl-2-oxobutanoate</name>
        <dbReference type="ChEBI" id="CHEBI:11851"/>
    </ligand>
</feature>
<feature type="binding site" evidence="8 10">
    <location>
        <position position="122"/>
    </location>
    <ligand>
        <name>3-methyl-2-oxobutanoate</name>
        <dbReference type="ChEBI" id="CHEBI:11851"/>
    </ligand>
</feature>
<dbReference type="EC" id="2.1.2.11" evidence="8"/>
<organism evidence="12 13">
    <name type="scientific">Ahniella affigens</name>
    <dbReference type="NCBI Taxonomy" id="2021234"/>
    <lineage>
        <taxon>Bacteria</taxon>
        <taxon>Pseudomonadati</taxon>
        <taxon>Pseudomonadota</taxon>
        <taxon>Gammaproteobacteria</taxon>
        <taxon>Lysobacterales</taxon>
        <taxon>Rhodanobacteraceae</taxon>
        <taxon>Ahniella</taxon>
    </lineage>
</organism>
<dbReference type="OrthoDB" id="9781789at2"/>
<dbReference type="CDD" id="cd06557">
    <property type="entry name" value="KPHMT-like"/>
    <property type="match status" value="1"/>
</dbReference>
<dbReference type="EMBL" id="CP027860">
    <property type="protein sequence ID" value="AVP96873.1"/>
    <property type="molecule type" value="Genomic_DNA"/>
</dbReference>
<dbReference type="NCBIfam" id="TIGR00222">
    <property type="entry name" value="panB"/>
    <property type="match status" value="1"/>
</dbReference>
<feature type="active site" description="Proton acceptor" evidence="8 9">
    <location>
        <position position="191"/>
    </location>
</feature>
<feature type="binding site" evidence="8 11">
    <location>
        <position position="124"/>
    </location>
    <ligand>
        <name>Mg(2+)</name>
        <dbReference type="ChEBI" id="CHEBI:18420"/>
    </ligand>
</feature>
<keyword evidence="12" id="KW-0489">Methyltransferase</keyword>
<accession>A0A2P1PPV3</accession>
<evidence type="ECO:0000256" key="7">
    <source>
        <dbReference type="ARBA" id="ARBA00056497"/>
    </source>
</evidence>
<dbReference type="SUPFAM" id="SSF51621">
    <property type="entry name" value="Phosphoenolpyruvate/pyruvate domain"/>
    <property type="match status" value="1"/>
</dbReference>
<evidence type="ECO:0000256" key="8">
    <source>
        <dbReference type="HAMAP-Rule" id="MF_00156"/>
    </source>
</evidence>
<reference evidence="12 13" key="1">
    <citation type="submission" date="2018-03" db="EMBL/GenBank/DDBJ databases">
        <title>Ahniella affigens gen. nov., sp. nov., a gammaproteobacterium isolated from sandy soil near a stream.</title>
        <authorList>
            <person name="Ko Y."/>
            <person name="Kim J.-H."/>
        </authorList>
    </citation>
    <scope>NUCLEOTIDE SEQUENCE [LARGE SCALE GENOMIC DNA]</scope>
    <source>
        <strain evidence="12 13">D13</strain>
    </source>
</reference>
<comment type="pathway">
    <text evidence="1 8">Cofactor biosynthesis; (R)-pantothenate biosynthesis; (R)-pantoate from 3-methyl-2-oxobutanoate: step 1/2.</text>
</comment>